<dbReference type="Gene3D" id="3.30.70.100">
    <property type="match status" value="1"/>
</dbReference>
<dbReference type="PANTHER" id="PTHR33336">
    <property type="entry name" value="QUINOL MONOOXYGENASE YGIN-RELATED"/>
    <property type="match status" value="1"/>
</dbReference>
<dbReference type="EMBL" id="CP003261">
    <property type="protein sequence ID" value="AGK96125.1"/>
    <property type="molecule type" value="Genomic_DNA"/>
</dbReference>
<dbReference type="Pfam" id="PF03992">
    <property type="entry name" value="ABM"/>
    <property type="match status" value="1"/>
</dbReference>
<reference evidence="2 3" key="1">
    <citation type="submission" date="2012-01" db="EMBL/GenBank/DDBJ databases">
        <title>Complete sequence of chromosome of Clostridium pasteurianum BC1.</title>
        <authorList>
            <consortium name="US DOE Joint Genome Institute"/>
            <person name="Lucas S."/>
            <person name="Han J."/>
            <person name="Lapidus A."/>
            <person name="Cheng J.-F."/>
            <person name="Goodwin L."/>
            <person name="Pitluck S."/>
            <person name="Peters L."/>
            <person name="Mikhailova N."/>
            <person name="Teshima H."/>
            <person name="Detter J.C."/>
            <person name="Han C."/>
            <person name="Tapia R."/>
            <person name="Land M."/>
            <person name="Hauser L."/>
            <person name="Kyrpides N."/>
            <person name="Ivanova N."/>
            <person name="Pagani I."/>
            <person name="Dunn J."/>
            <person name="Taghavi S."/>
            <person name="Francis A."/>
            <person name="van der Lelie D."/>
            <person name="Woyke T."/>
        </authorList>
    </citation>
    <scope>NUCLEOTIDE SEQUENCE [LARGE SCALE GENOMIC DNA]</scope>
    <source>
        <strain evidence="2 3">BC1</strain>
    </source>
</reference>
<dbReference type="InterPro" id="IPR011008">
    <property type="entry name" value="Dimeric_a/b-barrel"/>
</dbReference>
<sequence length="98" mass="11964">MIIKNVTFYIKPEHIEEFIEATIENRDNSRKEKGVECFDFLQCKDEPNKFLLYEGYKSEEAMEEHLKTEHFKKWINIVEEWFLKPRDRVTYIPVSTMK</sequence>
<dbReference type="eggNOG" id="COG1359">
    <property type="taxonomic scope" value="Bacteria"/>
</dbReference>
<evidence type="ECO:0000259" key="1">
    <source>
        <dbReference type="PROSITE" id="PS51725"/>
    </source>
</evidence>
<dbReference type="Proteomes" id="UP000013523">
    <property type="component" value="Chromosome"/>
</dbReference>
<accession>R4K906</accession>
<keyword evidence="3" id="KW-1185">Reference proteome</keyword>
<dbReference type="PANTHER" id="PTHR33336:SF3">
    <property type="entry name" value="ABM DOMAIN-CONTAINING PROTEIN"/>
    <property type="match status" value="1"/>
</dbReference>
<dbReference type="InterPro" id="IPR007138">
    <property type="entry name" value="ABM_dom"/>
</dbReference>
<dbReference type="RefSeq" id="WP_015614448.1">
    <property type="nucleotide sequence ID" value="NC_021182.1"/>
</dbReference>
<dbReference type="KEGG" id="cpas:Clopa_1130"/>
<protein>
    <recommendedName>
        <fullName evidence="1">ABM domain-containing protein</fullName>
    </recommendedName>
</protein>
<proteinExistence type="predicted"/>
<dbReference type="AlphaFoldDB" id="R4K906"/>
<dbReference type="OrthoDB" id="9812754at2"/>
<organism evidence="2 3">
    <name type="scientific">Clostridium pasteurianum BC1</name>
    <dbReference type="NCBI Taxonomy" id="86416"/>
    <lineage>
        <taxon>Bacteria</taxon>
        <taxon>Bacillati</taxon>
        <taxon>Bacillota</taxon>
        <taxon>Clostridia</taxon>
        <taxon>Eubacteriales</taxon>
        <taxon>Clostridiaceae</taxon>
        <taxon>Clostridium</taxon>
    </lineage>
</organism>
<dbReference type="InterPro" id="IPR050744">
    <property type="entry name" value="AI-2_Isomerase_LsrG"/>
</dbReference>
<dbReference type="PATRIC" id="fig|86416.3.peg.1128"/>
<dbReference type="HOGENOM" id="CLU_131496_3_0_9"/>
<name>R4K906_CLOPA</name>
<evidence type="ECO:0000313" key="2">
    <source>
        <dbReference type="EMBL" id="AGK96125.1"/>
    </source>
</evidence>
<gene>
    <name evidence="2" type="ORF">Clopa_1130</name>
</gene>
<dbReference type="PROSITE" id="PS51725">
    <property type="entry name" value="ABM"/>
    <property type="match status" value="1"/>
</dbReference>
<feature type="domain" description="ABM" evidence="1">
    <location>
        <begin position="2"/>
        <end position="91"/>
    </location>
</feature>
<dbReference type="GO" id="GO:0003824">
    <property type="term" value="F:catalytic activity"/>
    <property type="evidence" value="ECO:0007669"/>
    <property type="project" value="TreeGrafter"/>
</dbReference>
<evidence type="ECO:0000313" key="3">
    <source>
        <dbReference type="Proteomes" id="UP000013523"/>
    </source>
</evidence>
<dbReference type="SUPFAM" id="SSF54909">
    <property type="entry name" value="Dimeric alpha+beta barrel"/>
    <property type="match status" value="1"/>
</dbReference>